<gene>
    <name evidence="2" type="ORF">GCM10007028_07520</name>
</gene>
<keyword evidence="3" id="KW-1185">Reference proteome</keyword>
<proteinExistence type="predicted"/>
<accession>A0A918V7J6</accession>
<keyword evidence="1" id="KW-1133">Transmembrane helix</keyword>
<evidence type="ECO:0000313" key="3">
    <source>
        <dbReference type="Proteomes" id="UP000636004"/>
    </source>
</evidence>
<evidence type="ECO:0000256" key="1">
    <source>
        <dbReference type="SAM" id="Phobius"/>
    </source>
</evidence>
<dbReference type="AlphaFoldDB" id="A0A918V7J6"/>
<evidence type="ECO:0000313" key="2">
    <source>
        <dbReference type="EMBL" id="GGZ72958.1"/>
    </source>
</evidence>
<keyword evidence="1" id="KW-0812">Transmembrane</keyword>
<sequence length="257" mass="28788">MELNELDRSIKENLEKRSISPSADAWNSLSNRLDADTEKKKNHRTYWMLGLAASLVGVLLVVTQWGGGEDIMKDEPFKVVVVPNVTETEAVKPIQQNVSKEKDKSVQQDLVKAEQEPKNKTVIKEIISAKNSQKIALEKNQTEAPAKTQENLSIQAPAPDKNLTFEQQKIQDVVAEVHALKDKNIEVTEADIDALLFKAQNEIAHKRLYQESTGKVDANALLQSVEQELDQSFRSKVLEALKASYNSVKTSIAQRNK</sequence>
<comment type="caution">
    <text evidence="2">The sequence shown here is derived from an EMBL/GenBank/DDBJ whole genome shotgun (WGS) entry which is preliminary data.</text>
</comment>
<keyword evidence="1" id="KW-0472">Membrane</keyword>
<dbReference type="EMBL" id="BMWZ01000002">
    <property type="protein sequence ID" value="GGZ72958.1"/>
    <property type="molecule type" value="Genomic_DNA"/>
</dbReference>
<dbReference type="Proteomes" id="UP000636004">
    <property type="component" value="Unassembled WGS sequence"/>
</dbReference>
<name>A0A918V7J6_9FLAO</name>
<organism evidence="2 3">
    <name type="scientific">Algibacter mikhailovii</name>
    <dbReference type="NCBI Taxonomy" id="425498"/>
    <lineage>
        <taxon>Bacteria</taxon>
        <taxon>Pseudomonadati</taxon>
        <taxon>Bacteroidota</taxon>
        <taxon>Flavobacteriia</taxon>
        <taxon>Flavobacteriales</taxon>
        <taxon>Flavobacteriaceae</taxon>
        <taxon>Algibacter</taxon>
    </lineage>
</organism>
<reference evidence="2" key="2">
    <citation type="submission" date="2020-09" db="EMBL/GenBank/DDBJ databases">
        <authorList>
            <person name="Sun Q."/>
            <person name="Kim S."/>
        </authorList>
    </citation>
    <scope>NUCLEOTIDE SEQUENCE</scope>
    <source>
        <strain evidence="2">KCTC 12710</strain>
    </source>
</reference>
<dbReference type="RefSeq" id="WP_189359445.1">
    <property type="nucleotide sequence ID" value="NZ_BMWZ01000002.1"/>
</dbReference>
<protein>
    <submittedName>
        <fullName evidence="2">Uncharacterized protein</fullName>
    </submittedName>
</protein>
<reference evidence="2" key="1">
    <citation type="journal article" date="2014" name="Int. J. Syst. Evol. Microbiol.">
        <title>Complete genome sequence of Corynebacterium casei LMG S-19264T (=DSM 44701T), isolated from a smear-ripened cheese.</title>
        <authorList>
            <consortium name="US DOE Joint Genome Institute (JGI-PGF)"/>
            <person name="Walter F."/>
            <person name="Albersmeier A."/>
            <person name="Kalinowski J."/>
            <person name="Ruckert C."/>
        </authorList>
    </citation>
    <scope>NUCLEOTIDE SEQUENCE</scope>
    <source>
        <strain evidence="2">KCTC 12710</strain>
    </source>
</reference>
<feature type="transmembrane region" description="Helical" evidence="1">
    <location>
        <begin position="46"/>
        <end position="67"/>
    </location>
</feature>